<keyword evidence="2" id="KW-0012">Acyltransferase</keyword>
<dbReference type="CDD" id="cd04301">
    <property type="entry name" value="NAT_SF"/>
    <property type="match status" value="1"/>
</dbReference>
<dbReference type="InterPro" id="IPR050832">
    <property type="entry name" value="Bact_Acetyltransf"/>
</dbReference>
<evidence type="ECO:0000259" key="3">
    <source>
        <dbReference type="PROSITE" id="PS51186"/>
    </source>
</evidence>
<comment type="caution">
    <text evidence="4">The sequence shown here is derived from an EMBL/GenBank/DDBJ whole genome shotgun (WGS) entry which is preliminary data.</text>
</comment>
<protein>
    <submittedName>
        <fullName evidence="4">GNAT family N-acetyltransferase</fullName>
    </submittedName>
</protein>
<dbReference type="AlphaFoldDB" id="A0A6B2JKU3"/>
<dbReference type="Pfam" id="PF00583">
    <property type="entry name" value="Acetyltransf_1"/>
    <property type="match status" value="1"/>
</dbReference>
<gene>
    <name evidence="4" type="ORF">GZA08_14265</name>
</gene>
<feature type="domain" description="N-acetyltransferase" evidence="3">
    <location>
        <begin position="23"/>
        <end position="160"/>
    </location>
</feature>
<dbReference type="Gene3D" id="3.40.630.30">
    <property type="match status" value="1"/>
</dbReference>
<reference evidence="4 5" key="1">
    <citation type="submission" date="2020-02" db="EMBL/GenBank/DDBJ databases">
        <title>Pseudoroseicyclus tamarix, sp. nov., isolated from offshore sediment of a Tamarix chinensis forest.</title>
        <authorList>
            <person name="Gai Y."/>
        </authorList>
    </citation>
    <scope>NUCLEOTIDE SEQUENCE [LARGE SCALE GENOMIC DNA]</scope>
    <source>
        <strain evidence="4 5">CLL3-39</strain>
    </source>
</reference>
<sequence length="160" mass="17275">MPPLQPRALSADEAGDAAVALSPHIQPWHAERFPDRFKPQAEVEPRAFKLFVTGGLEGPESFAFGLGEPVEGLIFGHAELLEGNALSYERKVLKIDEIVVAPALRRQGAARALFEAALAFGREHGCSQAVLTTYEGNDGAHALFAAMGFARRVQTWVAPL</sequence>
<dbReference type="SUPFAM" id="SSF55729">
    <property type="entry name" value="Acyl-CoA N-acyltransferases (Nat)"/>
    <property type="match status" value="1"/>
</dbReference>
<accession>A0A6B2JKU3</accession>
<dbReference type="PANTHER" id="PTHR43877">
    <property type="entry name" value="AMINOALKYLPHOSPHONATE N-ACETYLTRANSFERASE-RELATED-RELATED"/>
    <property type="match status" value="1"/>
</dbReference>
<name>A0A6B2JKU3_9RHOB</name>
<dbReference type="GO" id="GO:0016747">
    <property type="term" value="F:acyltransferase activity, transferring groups other than amino-acyl groups"/>
    <property type="evidence" value="ECO:0007669"/>
    <property type="project" value="InterPro"/>
</dbReference>
<evidence type="ECO:0000313" key="5">
    <source>
        <dbReference type="Proteomes" id="UP000474757"/>
    </source>
</evidence>
<organism evidence="4 5">
    <name type="scientific">Pseudoroseicyclus tamaricis</name>
    <dbReference type="NCBI Taxonomy" id="2705421"/>
    <lineage>
        <taxon>Bacteria</taxon>
        <taxon>Pseudomonadati</taxon>
        <taxon>Pseudomonadota</taxon>
        <taxon>Alphaproteobacteria</taxon>
        <taxon>Rhodobacterales</taxon>
        <taxon>Paracoccaceae</taxon>
        <taxon>Pseudoroseicyclus</taxon>
    </lineage>
</organism>
<evidence type="ECO:0000256" key="1">
    <source>
        <dbReference type="ARBA" id="ARBA00022679"/>
    </source>
</evidence>
<dbReference type="InterPro" id="IPR000182">
    <property type="entry name" value="GNAT_dom"/>
</dbReference>
<evidence type="ECO:0000313" key="4">
    <source>
        <dbReference type="EMBL" id="NDV02131.1"/>
    </source>
</evidence>
<evidence type="ECO:0000256" key="2">
    <source>
        <dbReference type="ARBA" id="ARBA00023315"/>
    </source>
</evidence>
<dbReference type="Proteomes" id="UP000474757">
    <property type="component" value="Unassembled WGS sequence"/>
</dbReference>
<keyword evidence="5" id="KW-1185">Reference proteome</keyword>
<dbReference type="InterPro" id="IPR016181">
    <property type="entry name" value="Acyl_CoA_acyltransferase"/>
</dbReference>
<proteinExistence type="predicted"/>
<dbReference type="PROSITE" id="PS51186">
    <property type="entry name" value="GNAT"/>
    <property type="match status" value="1"/>
</dbReference>
<dbReference type="RefSeq" id="WP_163894785.1">
    <property type="nucleotide sequence ID" value="NZ_JAAFYS010000003.1"/>
</dbReference>
<keyword evidence="1 4" id="KW-0808">Transferase</keyword>
<dbReference type="EMBL" id="JAAGAB010000003">
    <property type="protein sequence ID" value="NDV02131.1"/>
    <property type="molecule type" value="Genomic_DNA"/>
</dbReference>